<accession>A0A109K276</accession>
<dbReference type="OrthoDB" id="7916166at2"/>
<evidence type="ECO:0000313" key="1">
    <source>
        <dbReference type="EMBL" id="KWV59439.1"/>
    </source>
</evidence>
<dbReference type="PROSITE" id="PS51257">
    <property type="entry name" value="PROKAR_LIPOPROTEIN"/>
    <property type="match status" value="1"/>
</dbReference>
<proteinExistence type="predicted"/>
<gene>
    <name evidence="1" type="ORF">AS026_29095</name>
</gene>
<reference evidence="1 2" key="1">
    <citation type="submission" date="2015-11" db="EMBL/GenBank/DDBJ databases">
        <title>Draft Genome Sequence of the Strain BR 10423 (Rhizobium sp.) isolated from nodules of Mimosa pudica.</title>
        <authorList>
            <person name="Barauna A.C."/>
            <person name="Zilli J.E."/>
            <person name="Simoes-Araujo J.L."/>
            <person name="Reis V.M."/>
            <person name="James E.K."/>
            <person name="Reis F.B.Jr."/>
            <person name="Rouws L.F."/>
            <person name="Passos S.R."/>
            <person name="Gois S.R."/>
        </authorList>
    </citation>
    <scope>NUCLEOTIDE SEQUENCE [LARGE SCALE GENOMIC DNA]</scope>
    <source>
        <strain evidence="1 2">BR10423</strain>
    </source>
</reference>
<dbReference type="RefSeq" id="WP_018859163.1">
    <property type="nucleotide sequence ID" value="NZ_JBBNAS010000351.1"/>
</dbReference>
<keyword evidence="2" id="KW-1185">Reference proteome</keyword>
<comment type="caution">
    <text evidence="1">The sequence shown here is derived from an EMBL/GenBank/DDBJ whole genome shotgun (WGS) entry which is preliminary data.</text>
</comment>
<dbReference type="AlphaFoldDB" id="A0A109K276"/>
<sequence length="167" mass="18119">MKALLMAVSVAAAMLTGCQRETDKLVEISGRVFVFNYRIAVATYVVTLNKKAPIPEGTVAIAEFENPAGGDVLVTNEKIYPFWDKITLQSPALHCVKKDKPYAVNVRLVDARGETLQSLKTEVISSLDQSVMPGKPLVVGPLYTKNPEVFKPDGTVDYDTAATCPST</sequence>
<dbReference type="EMBL" id="LNCD01000012">
    <property type="protein sequence ID" value="KWV59439.1"/>
    <property type="molecule type" value="Genomic_DNA"/>
</dbReference>
<protein>
    <submittedName>
        <fullName evidence="1">Uncharacterized protein</fullName>
    </submittedName>
</protein>
<name>A0A109K276_9HYPH</name>
<evidence type="ECO:0000313" key="2">
    <source>
        <dbReference type="Proteomes" id="UP000068164"/>
    </source>
</evidence>
<organism evidence="1 2">
    <name type="scientific">Rhizobium altiplani</name>
    <dbReference type="NCBI Taxonomy" id="1864509"/>
    <lineage>
        <taxon>Bacteria</taxon>
        <taxon>Pseudomonadati</taxon>
        <taxon>Pseudomonadota</taxon>
        <taxon>Alphaproteobacteria</taxon>
        <taxon>Hyphomicrobiales</taxon>
        <taxon>Rhizobiaceae</taxon>
        <taxon>Rhizobium/Agrobacterium group</taxon>
        <taxon>Rhizobium</taxon>
    </lineage>
</organism>
<dbReference type="Proteomes" id="UP000068164">
    <property type="component" value="Unassembled WGS sequence"/>
</dbReference>